<evidence type="ECO:0000256" key="1">
    <source>
        <dbReference type="PROSITE-ProRule" id="PRU00409"/>
    </source>
</evidence>
<organism evidence="4 5">
    <name type="scientific">Halohasta litchfieldiae</name>
    <dbReference type="NCBI Taxonomy" id="1073996"/>
    <lineage>
        <taxon>Archaea</taxon>
        <taxon>Methanobacteriati</taxon>
        <taxon>Methanobacteriota</taxon>
        <taxon>Stenosarchaea group</taxon>
        <taxon>Halobacteria</taxon>
        <taxon>Halobacteriales</taxon>
        <taxon>Haloferacaceae</taxon>
        <taxon>Halohasta</taxon>
    </lineage>
</organism>
<dbReference type="GO" id="GO:0005524">
    <property type="term" value="F:ATP binding"/>
    <property type="evidence" value="ECO:0007669"/>
    <property type="project" value="UniProtKB-UniRule"/>
</dbReference>
<dbReference type="GO" id="GO:0005737">
    <property type="term" value="C:cytoplasm"/>
    <property type="evidence" value="ECO:0007669"/>
    <property type="project" value="TreeGrafter"/>
</dbReference>
<keyword evidence="2" id="KW-0472">Membrane</keyword>
<protein>
    <submittedName>
        <fullName evidence="4">Alpha-L-glutamate ligase-related protein</fullName>
    </submittedName>
</protein>
<feature type="transmembrane region" description="Helical" evidence="2">
    <location>
        <begin position="84"/>
        <end position="114"/>
    </location>
</feature>
<keyword evidence="1" id="KW-0067">ATP-binding</keyword>
<feature type="transmembrane region" description="Helical" evidence="2">
    <location>
        <begin position="126"/>
        <end position="144"/>
    </location>
</feature>
<dbReference type="GO" id="GO:0018169">
    <property type="term" value="F:ribosomal S6-glutamic acid ligase activity"/>
    <property type="evidence" value="ECO:0007669"/>
    <property type="project" value="TreeGrafter"/>
</dbReference>
<gene>
    <name evidence="4" type="ORF">SAMN05444271_12114</name>
</gene>
<dbReference type="GeneID" id="35002209"/>
<dbReference type="InterPro" id="IPR011761">
    <property type="entry name" value="ATP-grasp"/>
</dbReference>
<dbReference type="Proteomes" id="UP000198888">
    <property type="component" value="Unassembled WGS sequence"/>
</dbReference>
<feature type="transmembrane region" description="Helical" evidence="2">
    <location>
        <begin position="151"/>
        <end position="169"/>
    </location>
</feature>
<reference evidence="4 5" key="1">
    <citation type="submission" date="2016-10" db="EMBL/GenBank/DDBJ databases">
        <authorList>
            <person name="de Groot N.N."/>
        </authorList>
    </citation>
    <scope>NUCLEOTIDE SEQUENCE [LARGE SCALE GENOMIC DNA]</scope>
    <source>
        <strain evidence="4 5">DSM 22187</strain>
    </source>
</reference>
<dbReference type="STRING" id="1073996.SAMN05444271_12114"/>
<feature type="transmembrane region" description="Helical" evidence="2">
    <location>
        <begin position="54"/>
        <end position="72"/>
    </location>
</feature>
<evidence type="ECO:0000259" key="3">
    <source>
        <dbReference type="PROSITE" id="PS50975"/>
    </source>
</evidence>
<evidence type="ECO:0000313" key="5">
    <source>
        <dbReference type="Proteomes" id="UP000198888"/>
    </source>
</evidence>
<feature type="transmembrane region" description="Helical" evidence="2">
    <location>
        <begin position="181"/>
        <end position="202"/>
    </location>
</feature>
<feature type="transmembrane region" description="Helical" evidence="2">
    <location>
        <begin position="21"/>
        <end position="42"/>
    </location>
</feature>
<dbReference type="KEGG" id="hae:halTADL_1401"/>
<dbReference type="PROSITE" id="PS50975">
    <property type="entry name" value="ATP_GRASP"/>
    <property type="match status" value="1"/>
</dbReference>
<proteinExistence type="predicted"/>
<accession>A0A2H4Q1D7</accession>
<keyword evidence="4" id="KW-0436">Ligase</keyword>
<evidence type="ECO:0000313" key="4">
    <source>
        <dbReference type="EMBL" id="SEJ09970.1"/>
    </source>
</evidence>
<keyword evidence="1" id="KW-0547">Nucleotide-binding</keyword>
<dbReference type="Pfam" id="PF14397">
    <property type="entry name" value="ATPgrasp_ST"/>
    <property type="match status" value="1"/>
</dbReference>
<feature type="domain" description="ATP-grasp" evidence="3">
    <location>
        <begin position="308"/>
        <end position="561"/>
    </location>
</feature>
<dbReference type="GO" id="GO:0046872">
    <property type="term" value="F:metal ion binding"/>
    <property type="evidence" value="ECO:0007669"/>
    <property type="project" value="InterPro"/>
</dbReference>
<dbReference type="InterPro" id="IPR039523">
    <property type="entry name" value="RimK-rel_E_lig_ATP-grasp"/>
</dbReference>
<sequence>MTNQGKLRYFNKFFESYTFQYYLVASLLLIFLILGWTLRLFSTSLSTLLEPYRTLFQLTLAAGLIAILRNELGLKTYGLFAPIVLALTLLSTGLIWGLGLFLNIFVISMGVYAILEPLNVGTAHRLGAIISVVGLSVAAFLLMGDIGLLPRLSGTIEVFFPAIVTAWYADRFASDVEERGWSVPSIQFIWTLLAIVLTYGLISTRPIVDWYIRTPELWVLLIGTNLYLGVTTRTRLKEYYRFNSHWGGFINGIGTRIQVALRNISAWVRQEPRQTSLTDVLGINIRNRYIKQYNPGHLRTSAGKVETKRRLHGLGIPTPDTYAIVEDTDDLSQARAVFEKRDSFVIKPDDAYGGEGILIITDRTEDTYHTTDGKKTVDDLLRHVQRIIQGQYAGINLSGAAIIEQRVEASPLFRRLSSGGVPDIRIIVFQGYPIMAMTRLPTIESGNQANLHKGAIGVGLTVADGTPLGAYQQSHDRWVPTHPDTGVDLTAFKIPEWDRILQTAVETAAASGLGYAGVDITLDGSNTPLVFEVNAYPGLGIQNTTRLGLLKRLEWICELPPACEFYPPEKKVDLAKQWDTAGYQ</sequence>
<dbReference type="AlphaFoldDB" id="A0A1H6WAX9"/>
<dbReference type="RefSeq" id="WP_089673156.1">
    <property type="nucleotide sequence ID" value="NZ_CP024845.1"/>
</dbReference>
<dbReference type="Pfam" id="PF14402">
    <property type="entry name" value="7TM_transglut"/>
    <property type="match status" value="1"/>
</dbReference>
<accession>A0A1H6WAX9</accession>
<dbReference type="EMBL" id="FNYR01000021">
    <property type="protein sequence ID" value="SEJ09970.1"/>
    <property type="molecule type" value="Genomic_DNA"/>
</dbReference>
<keyword evidence="5" id="KW-1185">Reference proteome</keyword>
<keyword evidence="2" id="KW-1133">Transmembrane helix</keyword>
<dbReference type="OrthoDB" id="242577at2157"/>
<evidence type="ECO:0000256" key="2">
    <source>
        <dbReference type="SAM" id="Phobius"/>
    </source>
</evidence>
<keyword evidence="2" id="KW-0812">Transmembrane</keyword>
<name>A0A1H6WAX9_9EURY</name>
<dbReference type="Gene3D" id="3.30.470.20">
    <property type="entry name" value="ATP-grasp fold, B domain"/>
    <property type="match status" value="1"/>
</dbReference>
<dbReference type="SUPFAM" id="SSF56059">
    <property type="entry name" value="Glutathione synthetase ATP-binding domain-like"/>
    <property type="match status" value="1"/>
</dbReference>
<dbReference type="InterPro" id="IPR025840">
    <property type="entry name" value="7TM_transglut"/>
</dbReference>
<dbReference type="PANTHER" id="PTHR21621:SF0">
    <property type="entry name" value="BETA-CITRYLGLUTAMATE SYNTHASE B-RELATED"/>
    <property type="match status" value="1"/>
</dbReference>
<dbReference type="PANTHER" id="PTHR21621">
    <property type="entry name" value="RIBOSOMAL PROTEIN S6 MODIFICATION PROTEIN"/>
    <property type="match status" value="1"/>
</dbReference>
<dbReference type="GO" id="GO:0009432">
    <property type="term" value="P:SOS response"/>
    <property type="evidence" value="ECO:0007669"/>
    <property type="project" value="TreeGrafter"/>
</dbReference>